<name>A0A2W5TYP7_9BACT</name>
<dbReference type="Proteomes" id="UP000249061">
    <property type="component" value="Unassembled WGS sequence"/>
</dbReference>
<evidence type="ECO:0000313" key="4">
    <source>
        <dbReference type="EMBL" id="PZR17436.1"/>
    </source>
</evidence>
<dbReference type="AlphaFoldDB" id="A0A2W5TYP7"/>
<feature type="coiled-coil region" evidence="1">
    <location>
        <begin position="82"/>
        <end position="109"/>
    </location>
</feature>
<feature type="domain" description="DUF4139" evidence="2">
    <location>
        <begin position="204"/>
        <end position="509"/>
    </location>
</feature>
<dbReference type="InterPro" id="IPR025554">
    <property type="entry name" value="DUF4140"/>
</dbReference>
<keyword evidence="1" id="KW-0175">Coiled coil</keyword>
<protein>
    <submittedName>
        <fullName evidence="4">Aspartate ammonia-lyase</fullName>
    </submittedName>
</protein>
<dbReference type="NCBIfam" id="TIGR02231">
    <property type="entry name" value="mucoidy inhibitor MuiA family protein"/>
    <property type="match status" value="1"/>
</dbReference>
<dbReference type="InterPro" id="IPR037291">
    <property type="entry name" value="DUF4139"/>
</dbReference>
<feature type="domain" description="DUF4140" evidence="3">
    <location>
        <begin position="18"/>
        <end position="110"/>
    </location>
</feature>
<dbReference type="PANTHER" id="PTHR31005:SF8">
    <property type="entry name" value="DUF4139 DOMAIN-CONTAINING PROTEIN"/>
    <property type="match status" value="1"/>
</dbReference>
<evidence type="ECO:0000256" key="1">
    <source>
        <dbReference type="SAM" id="Coils"/>
    </source>
</evidence>
<proteinExistence type="predicted"/>
<comment type="caution">
    <text evidence="4">The sequence shown here is derived from an EMBL/GenBank/DDBJ whole genome shotgun (WGS) entry which is preliminary data.</text>
</comment>
<gene>
    <name evidence="4" type="ORF">DI536_03680</name>
</gene>
<accession>A0A2W5TYP7</accession>
<evidence type="ECO:0000313" key="5">
    <source>
        <dbReference type="Proteomes" id="UP000249061"/>
    </source>
</evidence>
<feature type="coiled-coil region" evidence="1">
    <location>
        <begin position="155"/>
        <end position="182"/>
    </location>
</feature>
<dbReference type="Pfam" id="PF13600">
    <property type="entry name" value="DUF4140"/>
    <property type="match status" value="1"/>
</dbReference>
<evidence type="ECO:0000259" key="3">
    <source>
        <dbReference type="Pfam" id="PF13600"/>
    </source>
</evidence>
<keyword evidence="4" id="KW-0456">Lyase</keyword>
<dbReference type="InterPro" id="IPR011935">
    <property type="entry name" value="CHP02231"/>
</dbReference>
<sequence length="516" mass="56043">MNALVLVVLASTSAPDQVVVFPDRAQVTRSTRVDCGARVPVTFENIPPAAAQDSFRARVTGGSIDGMRAELVSREKEFGAKAAALTSQLEALELEIEATNDAMARAQTQQRTGQKYTEVAVQLVSKELADKPDPRAWSQAFDSALASSMSAAKQQAELASKLRAQQVKQEELRRQLDEVRVATTRKSWTVDVLASCPTGKTAELALTYLVGGTSWTPEYEARALDKEVEFSTWATVQQSTGEDWSQVELILSTAVPSQNATPPELKVLRLNAYDKGPEKKVLVRRDEYVERAQTSTSTPTGGEGQAVVREQGLSVQLAVPEKSKVTGDGAPMRLFVGKSKFKASFELSAAPRAVPVAFRVARLNNQGSWPLLPGRVDAFRATGLVGRYFLDRVPQGGAFTLTFGVEDSVRVKRTIIDEVKRDTGLFNGNKRFTYAYSFEVANYGKQALTVTLAEQLPVSELSDVVVTVGETTTAGYALDKQDGIAKWALPLKAGEKKTVNLAFRVDVPNSYETGGL</sequence>
<evidence type="ECO:0000259" key="2">
    <source>
        <dbReference type="Pfam" id="PF13598"/>
    </source>
</evidence>
<organism evidence="4 5">
    <name type="scientific">Archangium gephyra</name>
    <dbReference type="NCBI Taxonomy" id="48"/>
    <lineage>
        <taxon>Bacteria</taxon>
        <taxon>Pseudomonadati</taxon>
        <taxon>Myxococcota</taxon>
        <taxon>Myxococcia</taxon>
        <taxon>Myxococcales</taxon>
        <taxon>Cystobacterineae</taxon>
        <taxon>Archangiaceae</taxon>
        <taxon>Archangium</taxon>
    </lineage>
</organism>
<dbReference type="PANTHER" id="PTHR31005">
    <property type="entry name" value="DUF4139 DOMAIN-CONTAINING PROTEIN"/>
    <property type="match status" value="1"/>
</dbReference>
<reference evidence="4 5" key="1">
    <citation type="submission" date="2017-08" db="EMBL/GenBank/DDBJ databases">
        <title>Infants hospitalized years apart are colonized by the same room-sourced microbial strains.</title>
        <authorList>
            <person name="Brooks B."/>
            <person name="Olm M.R."/>
            <person name="Firek B.A."/>
            <person name="Baker R."/>
            <person name="Thomas B.C."/>
            <person name="Morowitz M.J."/>
            <person name="Banfield J.F."/>
        </authorList>
    </citation>
    <scope>NUCLEOTIDE SEQUENCE [LARGE SCALE GENOMIC DNA]</scope>
    <source>
        <strain evidence="4">S2_003_000_R2_14</strain>
    </source>
</reference>
<dbReference type="Pfam" id="PF13598">
    <property type="entry name" value="DUF4139"/>
    <property type="match status" value="1"/>
</dbReference>
<dbReference type="EMBL" id="QFQP01000002">
    <property type="protein sequence ID" value="PZR17436.1"/>
    <property type="molecule type" value="Genomic_DNA"/>
</dbReference>
<dbReference type="GO" id="GO:0016829">
    <property type="term" value="F:lyase activity"/>
    <property type="evidence" value="ECO:0007669"/>
    <property type="project" value="UniProtKB-KW"/>
</dbReference>